<dbReference type="Pfam" id="PF13663">
    <property type="entry name" value="DUF4148"/>
    <property type="match status" value="2"/>
</dbReference>
<dbReference type="InterPro" id="IPR025421">
    <property type="entry name" value="DUF4148"/>
</dbReference>
<evidence type="ECO:0000313" key="2">
    <source>
        <dbReference type="EMBL" id="MDR7379004.1"/>
    </source>
</evidence>
<name>A0ABU2CCE6_9BURK</name>
<gene>
    <name evidence="2" type="ORF">J2X19_003698</name>
</gene>
<feature type="chain" id="PRO_5045724786" description="DUF4148 domain-containing protein" evidence="1">
    <location>
        <begin position="25"/>
        <end position="103"/>
    </location>
</feature>
<organism evidence="2 3">
    <name type="scientific">Rhodoferax ferrireducens</name>
    <dbReference type="NCBI Taxonomy" id="192843"/>
    <lineage>
        <taxon>Bacteria</taxon>
        <taxon>Pseudomonadati</taxon>
        <taxon>Pseudomonadota</taxon>
        <taxon>Betaproteobacteria</taxon>
        <taxon>Burkholderiales</taxon>
        <taxon>Comamonadaceae</taxon>
        <taxon>Rhodoferax</taxon>
    </lineage>
</organism>
<comment type="caution">
    <text evidence="2">The sequence shown here is derived from an EMBL/GenBank/DDBJ whole genome shotgun (WGS) entry which is preliminary data.</text>
</comment>
<keyword evidence="1" id="KW-0732">Signal</keyword>
<proteinExistence type="predicted"/>
<accession>A0ABU2CCE6</accession>
<dbReference type="RefSeq" id="WP_116607833.1">
    <property type="nucleotide sequence ID" value="NZ_JAVDXT010000003.1"/>
</dbReference>
<keyword evidence="3" id="KW-1185">Reference proteome</keyword>
<evidence type="ECO:0000256" key="1">
    <source>
        <dbReference type="SAM" id="SignalP"/>
    </source>
</evidence>
<dbReference type="Proteomes" id="UP001180487">
    <property type="component" value="Unassembled WGS sequence"/>
</dbReference>
<protein>
    <recommendedName>
        <fullName evidence="4">DUF4148 domain-containing protein</fullName>
    </recommendedName>
</protein>
<feature type="signal peptide" evidence="1">
    <location>
        <begin position="1"/>
        <end position="24"/>
    </location>
</feature>
<reference evidence="2 3" key="1">
    <citation type="submission" date="2023-07" db="EMBL/GenBank/DDBJ databases">
        <title>Sorghum-associated microbial communities from plants grown in Nebraska, USA.</title>
        <authorList>
            <person name="Schachtman D."/>
        </authorList>
    </citation>
    <scope>NUCLEOTIDE SEQUENCE [LARGE SCALE GENOMIC DNA]</scope>
    <source>
        <strain evidence="2 3">BE313</strain>
    </source>
</reference>
<dbReference type="EMBL" id="JAVDXT010000003">
    <property type="protein sequence ID" value="MDR7379004.1"/>
    <property type="molecule type" value="Genomic_DNA"/>
</dbReference>
<evidence type="ECO:0008006" key="4">
    <source>
        <dbReference type="Google" id="ProtNLM"/>
    </source>
</evidence>
<evidence type="ECO:0000313" key="3">
    <source>
        <dbReference type="Proteomes" id="UP001180487"/>
    </source>
</evidence>
<sequence>MNTRKLLATSLIALASVAATSAFADSYDREFPLVTNTPSTVTRAQVQAELVQAEKDGTMAAFNDNNYPVIHNTGPAKTRAEVRAEVAAAAKAGTLDIRGDYHG</sequence>